<proteinExistence type="predicted"/>
<keyword evidence="2" id="KW-1185">Reference proteome</keyword>
<reference evidence="1" key="1">
    <citation type="submission" date="2021-08" db="EMBL/GenBank/DDBJ databases">
        <title>Novel anaerobic bacterium isolated from sea squirt in East Sea, Republic of Korea.</title>
        <authorList>
            <person name="Nguyen T.H."/>
            <person name="Li Z."/>
            <person name="Lee Y.-J."/>
            <person name="Ko J."/>
            <person name="Kim S.-G."/>
        </authorList>
    </citation>
    <scope>NUCLEOTIDE SEQUENCE</scope>
    <source>
        <strain evidence="1">KCTC 25031</strain>
    </source>
</reference>
<organism evidence="1 2">
    <name type="scientific">Halosquirtibacter laminarini</name>
    <dbReference type="NCBI Taxonomy" id="3374600"/>
    <lineage>
        <taxon>Bacteria</taxon>
        <taxon>Pseudomonadati</taxon>
        <taxon>Bacteroidota</taxon>
        <taxon>Bacteroidia</taxon>
        <taxon>Marinilabiliales</taxon>
        <taxon>Prolixibacteraceae</taxon>
        <taxon>Halosquirtibacter</taxon>
    </lineage>
</organism>
<dbReference type="Proteomes" id="UP000826212">
    <property type="component" value="Chromosome"/>
</dbReference>
<evidence type="ECO:0000313" key="2">
    <source>
        <dbReference type="Proteomes" id="UP000826212"/>
    </source>
</evidence>
<dbReference type="EMBL" id="CP081303">
    <property type="protein sequence ID" value="QZE13980.1"/>
    <property type="molecule type" value="Genomic_DNA"/>
</dbReference>
<gene>
    <name evidence="1" type="primary">ybeY</name>
    <name evidence="1" type="ORF">K4L44_15845</name>
</gene>
<name>A0AC61NI97_9BACT</name>
<evidence type="ECO:0000313" key="1">
    <source>
        <dbReference type="EMBL" id="QZE13980.1"/>
    </source>
</evidence>
<protein>
    <submittedName>
        <fullName evidence="1">rRNA maturation RNase YbeY</fullName>
    </submittedName>
</protein>
<accession>A0AC61NI97</accession>
<sequence length="149" mass="17283">MAIEFFAEDIDFPNYKEDYLNKFIESLIASKKRQVGEISYIFCSDDYLLKINIDYLQHDYYTDIITFDYVEGDVISGDVFMSIDRVVDNADILKVDFESEFARVLSHGILHLLGFKDKTDEEAAIMRSEEEKAISLFEKVKGEYNASLN</sequence>